<accession>A0A9X1SQ80</accession>
<sequence>MIGKIFKKSSGSFNGRIRYIFGCTKHDHEISDIETIDSNCLSPDPLPGVQAGDDRQVMEMVREFDEVGILRQLSIDSDKVIKPVFHAMLSLRPGETLTNQQWQTAVRRYLKDLGFTDACKYVAVKHRDKDHEHVHIVANRIQLEEDFRLISDSNERTKSLNSVDKLEDLFGLQKAPKPTETWGTAITHAELQASQASGDLPLKHRMIAKIAGAIEQTNEQNGDMFTFVRLLRKQKVFIHLTLDDQGQPKGISYEFDNKVISGRQLKRSRLTWQKLTKQEGISYDPETISDLQREIARRDTEEQGRAWYFEFRPKTGRSRRLYIRFTAKQIEVFKMIEEILEILNLLFGTPFEAIEGKGKRHYIEYVPGRDLRIDDGEEFLP</sequence>
<dbReference type="AlphaFoldDB" id="A0A9X1SQ80"/>
<evidence type="ECO:0000313" key="3">
    <source>
        <dbReference type="Proteomes" id="UP001138989"/>
    </source>
</evidence>
<protein>
    <submittedName>
        <fullName evidence="2">Relaxase/mobilization nuclease domain-containing protein</fullName>
    </submittedName>
</protein>
<name>A0A9X1SQ80_9GAMM</name>
<evidence type="ECO:0000313" key="2">
    <source>
        <dbReference type="EMBL" id="MCD1608648.1"/>
    </source>
</evidence>
<organism evidence="2 3">
    <name type="scientific">Stutzerimonas kunmingensis</name>
    <dbReference type="NCBI Taxonomy" id="1211807"/>
    <lineage>
        <taxon>Bacteria</taxon>
        <taxon>Pseudomonadati</taxon>
        <taxon>Pseudomonadota</taxon>
        <taxon>Gammaproteobacteria</taxon>
        <taxon>Pseudomonadales</taxon>
        <taxon>Pseudomonadaceae</taxon>
        <taxon>Stutzerimonas</taxon>
    </lineage>
</organism>
<keyword evidence="3" id="KW-1185">Reference proteome</keyword>
<dbReference type="EMBL" id="JAINWF010000006">
    <property type="protein sequence ID" value="MCD1608648.1"/>
    <property type="molecule type" value="Genomic_DNA"/>
</dbReference>
<feature type="domain" description="MobA/VirD2-like nuclease" evidence="1">
    <location>
        <begin position="78"/>
        <end position="172"/>
    </location>
</feature>
<reference evidence="2" key="1">
    <citation type="submission" date="2021-08" db="EMBL/GenBank/DDBJ databases">
        <title>Isolation and characterization of neutrophilic mixotrophic iron-oxidizing bacteria from deep-sea hydrothermal vents.</title>
        <authorList>
            <person name="He Y."/>
        </authorList>
    </citation>
    <scope>NUCLEOTIDE SEQUENCE</scope>
    <source>
        <strain evidence="2">IOP_13</strain>
    </source>
</reference>
<dbReference type="InterPro" id="IPR005094">
    <property type="entry name" value="Endonuclease_MobA/VirD2"/>
</dbReference>
<dbReference type="Proteomes" id="UP001138989">
    <property type="component" value="Unassembled WGS sequence"/>
</dbReference>
<dbReference type="Pfam" id="PF03432">
    <property type="entry name" value="Relaxase"/>
    <property type="match status" value="1"/>
</dbReference>
<evidence type="ECO:0000259" key="1">
    <source>
        <dbReference type="Pfam" id="PF03432"/>
    </source>
</evidence>
<dbReference type="RefSeq" id="WP_230697725.1">
    <property type="nucleotide sequence ID" value="NZ_JAINWF010000006.1"/>
</dbReference>
<proteinExistence type="predicted"/>
<comment type="caution">
    <text evidence="2">The sequence shown here is derived from an EMBL/GenBank/DDBJ whole genome shotgun (WGS) entry which is preliminary data.</text>
</comment>
<gene>
    <name evidence="2" type="ORF">K7H17_12295</name>
</gene>